<name>A0A248LI13_9NEIS</name>
<protein>
    <submittedName>
        <fullName evidence="2">Glyco_trans_1_2 domain containing protein</fullName>
    </submittedName>
</protein>
<dbReference type="AlphaFoldDB" id="A0A248LI13"/>
<organism evidence="2 3">
    <name type="scientific">Laribacter hongkongensis</name>
    <dbReference type="NCBI Taxonomy" id="168471"/>
    <lineage>
        <taxon>Bacteria</taxon>
        <taxon>Pseudomonadati</taxon>
        <taxon>Pseudomonadota</taxon>
        <taxon>Betaproteobacteria</taxon>
        <taxon>Neisseriales</taxon>
        <taxon>Aquaspirillaceae</taxon>
        <taxon>Laribacter</taxon>
    </lineage>
</organism>
<dbReference type="RefSeq" id="WP_088860513.1">
    <property type="nucleotide sequence ID" value="NZ_CP022115.1"/>
</dbReference>
<dbReference type="EMBL" id="CP022115">
    <property type="protein sequence ID" value="ASJ24104.1"/>
    <property type="molecule type" value="Genomic_DNA"/>
</dbReference>
<accession>A0A248LI13</accession>
<proteinExistence type="predicted"/>
<evidence type="ECO:0000259" key="1">
    <source>
        <dbReference type="Pfam" id="PF13524"/>
    </source>
</evidence>
<dbReference type="Proteomes" id="UP000197424">
    <property type="component" value="Chromosome"/>
</dbReference>
<dbReference type="OrthoDB" id="9179640at2"/>
<feature type="domain" description="Spore protein YkvP/CgeB glycosyl transferase-like" evidence="1">
    <location>
        <begin position="199"/>
        <end position="320"/>
    </location>
</feature>
<sequence length="345" mass="39317">MKFSVLCAGMAEPHAGWAAIDELAELLVHYFDAELLSPKPWPSGWGSRWLERIRPRYQPVDTAGGDVLMVVCRGPADLALISAVPGCRRRFQRIHAWVTDSYFQAGFGRDAALYDGISVTAVEDAAFPHDRFGIPVVQIYQGADCLKWAPRHMHVRDIDLIGYGRTPPGYQTCFARRFHSAASPYLYLHSPVGHVTGSSVHLERGMLFKLLQRTRISLAFHLYVEPQGQRPRSMMVTSRWLESLLAGCIVAGRRPVSRMADEMLFWPGATLELAEEPEQAADQVQSWLQHDDDWQAQRRCNIHHMLLHHDWRWRLMQMCQQFGWPVPQALHDDIAGIRELAKQFA</sequence>
<evidence type="ECO:0000313" key="2">
    <source>
        <dbReference type="EMBL" id="ASJ24104.1"/>
    </source>
</evidence>
<reference evidence="3" key="1">
    <citation type="submission" date="2017-06" db="EMBL/GenBank/DDBJ databases">
        <title>Whole genome sequence of Laribacter hongkongensis LHGZ1.</title>
        <authorList>
            <person name="Chen D."/>
            <person name="Wu H."/>
            <person name="Chen J."/>
        </authorList>
    </citation>
    <scope>NUCLEOTIDE SEQUENCE [LARGE SCALE GENOMIC DNA]</scope>
    <source>
        <strain evidence="3">LHGZ1</strain>
    </source>
</reference>
<gene>
    <name evidence="2" type="ORF">LHGZ1_1273</name>
</gene>
<evidence type="ECO:0000313" key="3">
    <source>
        <dbReference type="Proteomes" id="UP000197424"/>
    </source>
</evidence>
<dbReference type="InterPro" id="IPR055259">
    <property type="entry name" value="YkvP/CgeB_Glyco_trans-like"/>
</dbReference>
<dbReference type="Pfam" id="PF13524">
    <property type="entry name" value="Glyco_trans_1_2"/>
    <property type="match status" value="1"/>
</dbReference>